<evidence type="ECO:0000313" key="7">
    <source>
        <dbReference type="EMBL" id="KAK5576228.1"/>
    </source>
</evidence>
<evidence type="ECO:0008006" key="9">
    <source>
        <dbReference type="Google" id="ProtNLM"/>
    </source>
</evidence>
<keyword evidence="2" id="KW-0812">Transmembrane</keyword>
<dbReference type="GO" id="GO:0005789">
    <property type="term" value="C:endoplasmic reticulum membrane"/>
    <property type="evidence" value="ECO:0007669"/>
    <property type="project" value="TreeGrafter"/>
</dbReference>
<dbReference type="InterPro" id="IPR024491">
    <property type="entry name" value="Se_SelK/SelG"/>
</dbReference>
<sequence length="110" mass="11328">MPPKPTYISGGSVTQQGRSKWRLSYIPEFIWGLLNQITNFFSTLIGGSASPRRVNSQSGGRRLAGFDSGGNISGGGGVSGGGPTKGPDNGPNNRRGDMKNILACNAASGS</sequence>
<evidence type="ECO:0000256" key="2">
    <source>
        <dbReference type="ARBA" id="ARBA00022692"/>
    </source>
</evidence>
<keyword evidence="4" id="KW-1133">Transmembrane helix</keyword>
<evidence type="ECO:0000256" key="4">
    <source>
        <dbReference type="ARBA" id="ARBA00022989"/>
    </source>
</evidence>
<gene>
    <name evidence="7" type="ORF">RB653_007369</name>
</gene>
<evidence type="ECO:0000256" key="3">
    <source>
        <dbReference type="ARBA" id="ARBA00022933"/>
    </source>
</evidence>
<name>A0AAN7U3K4_9MYCE</name>
<evidence type="ECO:0000256" key="1">
    <source>
        <dbReference type="ARBA" id="ARBA00004167"/>
    </source>
</evidence>
<proteinExistence type="predicted"/>
<keyword evidence="8" id="KW-1185">Reference proteome</keyword>
<dbReference type="GO" id="GO:0005794">
    <property type="term" value="C:Golgi apparatus"/>
    <property type="evidence" value="ECO:0007669"/>
    <property type="project" value="TreeGrafter"/>
</dbReference>
<protein>
    <recommendedName>
        <fullName evidence="9">Selenoprotein K</fullName>
    </recommendedName>
</protein>
<dbReference type="EMBL" id="JAVFKY010000005">
    <property type="protein sequence ID" value="KAK5576228.1"/>
    <property type="molecule type" value="Genomic_DNA"/>
</dbReference>
<evidence type="ECO:0000313" key="8">
    <source>
        <dbReference type="Proteomes" id="UP001344447"/>
    </source>
</evidence>
<evidence type="ECO:0000256" key="6">
    <source>
        <dbReference type="SAM" id="MobiDB-lite"/>
    </source>
</evidence>
<keyword evidence="3" id="KW-0712">Selenocysteine</keyword>
<reference evidence="7 8" key="1">
    <citation type="submission" date="2023-11" db="EMBL/GenBank/DDBJ databases">
        <title>Dfirmibasis_genome.</title>
        <authorList>
            <person name="Edelbroek B."/>
            <person name="Kjellin J."/>
            <person name="Jerlstrom-Hultqvist J."/>
            <person name="Soderbom F."/>
        </authorList>
    </citation>
    <scope>NUCLEOTIDE SEQUENCE [LARGE SCALE GENOMIC DNA]</scope>
    <source>
        <strain evidence="7 8">TNS-C-14</strain>
    </source>
</reference>
<dbReference type="AlphaFoldDB" id="A0AAN7U3K4"/>
<dbReference type="GO" id="GO:0032469">
    <property type="term" value="P:endoplasmic reticulum calcium ion homeostasis"/>
    <property type="evidence" value="ECO:0007669"/>
    <property type="project" value="TreeGrafter"/>
</dbReference>
<comment type="subcellular location">
    <subcellularLocation>
        <location evidence="1">Membrane</location>
        <topology evidence="1">Single-pass membrane protein</topology>
    </subcellularLocation>
</comment>
<organism evidence="7 8">
    <name type="scientific">Dictyostelium firmibasis</name>
    <dbReference type="NCBI Taxonomy" id="79012"/>
    <lineage>
        <taxon>Eukaryota</taxon>
        <taxon>Amoebozoa</taxon>
        <taxon>Evosea</taxon>
        <taxon>Eumycetozoa</taxon>
        <taxon>Dictyostelia</taxon>
        <taxon>Dictyosteliales</taxon>
        <taxon>Dictyosteliaceae</taxon>
        <taxon>Dictyostelium</taxon>
    </lineage>
</organism>
<accession>A0AAN7U3K4</accession>
<evidence type="ECO:0000256" key="5">
    <source>
        <dbReference type="ARBA" id="ARBA00023136"/>
    </source>
</evidence>
<comment type="caution">
    <text evidence="7">The sequence shown here is derived from an EMBL/GenBank/DDBJ whole genome shotgun (WGS) entry which is preliminary data.</text>
</comment>
<dbReference type="GO" id="GO:0006816">
    <property type="term" value="P:calcium ion transport"/>
    <property type="evidence" value="ECO:0007669"/>
    <property type="project" value="TreeGrafter"/>
</dbReference>
<feature type="region of interest" description="Disordered" evidence="6">
    <location>
        <begin position="48"/>
        <end position="110"/>
    </location>
</feature>
<keyword evidence="5" id="KW-0472">Membrane</keyword>
<feature type="compositionally biased region" description="Gly residues" evidence="6">
    <location>
        <begin position="67"/>
        <end position="84"/>
    </location>
</feature>
<dbReference type="PANTHER" id="PTHR16875:SF0">
    <property type="entry name" value="SELENOPROTEIN K"/>
    <property type="match status" value="1"/>
</dbReference>
<dbReference type="Proteomes" id="UP001344447">
    <property type="component" value="Unassembled WGS sequence"/>
</dbReference>
<dbReference type="PANTHER" id="PTHR16875">
    <property type="entry name" value="SELENOPROTEIN K"/>
    <property type="match status" value="1"/>
</dbReference>
<dbReference type="Pfam" id="PF10961">
    <property type="entry name" value="SelK_SelG"/>
    <property type="match status" value="1"/>
</dbReference>